<organism evidence="1">
    <name type="scientific">Rhizophora mucronata</name>
    <name type="common">Asiatic mangrove</name>
    <dbReference type="NCBI Taxonomy" id="61149"/>
    <lineage>
        <taxon>Eukaryota</taxon>
        <taxon>Viridiplantae</taxon>
        <taxon>Streptophyta</taxon>
        <taxon>Embryophyta</taxon>
        <taxon>Tracheophyta</taxon>
        <taxon>Spermatophyta</taxon>
        <taxon>Magnoliopsida</taxon>
        <taxon>eudicotyledons</taxon>
        <taxon>Gunneridae</taxon>
        <taxon>Pentapetalae</taxon>
        <taxon>rosids</taxon>
        <taxon>fabids</taxon>
        <taxon>Malpighiales</taxon>
        <taxon>Rhizophoraceae</taxon>
        <taxon>Rhizophora</taxon>
    </lineage>
</organism>
<evidence type="ECO:0000313" key="1">
    <source>
        <dbReference type="EMBL" id="MBX37784.1"/>
    </source>
</evidence>
<reference evidence="1" key="1">
    <citation type="submission" date="2018-02" db="EMBL/GenBank/DDBJ databases">
        <title>Rhizophora mucronata_Transcriptome.</title>
        <authorList>
            <person name="Meera S.P."/>
            <person name="Sreeshan A."/>
            <person name="Augustine A."/>
        </authorList>
    </citation>
    <scope>NUCLEOTIDE SEQUENCE</scope>
    <source>
        <tissue evidence="1">Leaf</tissue>
    </source>
</reference>
<name>A0A2P2N5P1_RHIMU</name>
<proteinExistence type="predicted"/>
<protein>
    <submittedName>
        <fullName evidence="1">Uncharacterized protein</fullName>
    </submittedName>
</protein>
<sequence>MGTSYTRTSFSKGPSLYIIARLLNCDLEFIDLSHRNVLFLKAKVGLHVSLFPRPHRVHDITLDFSILLLHCC</sequence>
<dbReference type="AlphaFoldDB" id="A0A2P2N5P1"/>
<accession>A0A2P2N5P1</accession>
<dbReference type="EMBL" id="GGEC01057300">
    <property type="protein sequence ID" value="MBX37784.1"/>
    <property type="molecule type" value="Transcribed_RNA"/>
</dbReference>